<feature type="compositionally biased region" description="Polar residues" evidence="1">
    <location>
        <begin position="47"/>
        <end position="57"/>
    </location>
</feature>
<feature type="compositionally biased region" description="Basic and acidic residues" evidence="1">
    <location>
        <begin position="202"/>
        <end position="211"/>
    </location>
</feature>
<dbReference type="EMBL" id="MU167221">
    <property type="protein sequence ID" value="KAG0150248.1"/>
    <property type="molecule type" value="Genomic_DNA"/>
</dbReference>
<dbReference type="OrthoDB" id="49605at2759"/>
<comment type="caution">
    <text evidence="3">The sequence shown here is derived from an EMBL/GenBank/DDBJ whole genome shotgun (WGS) entry which is preliminary data.</text>
</comment>
<reference evidence="3" key="1">
    <citation type="submission" date="2013-11" db="EMBL/GenBank/DDBJ databases">
        <title>Genome sequence of the fusiform rust pathogen reveals effectors for host alternation and coevolution with pine.</title>
        <authorList>
            <consortium name="DOE Joint Genome Institute"/>
            <person name="Smith K."/>
            <person name="Pendleton A."/>
            <person name="Kubisiak T."/>
            <person name="Anderson C."/>
            <person name="Salamov A."/>
            <person name="Aerts A."/>
            <person name="Riley R."/>
            <person name="Clum A."/>
            <person name="Lindquist E."/>
            <person name="Ence D."/>
            <person name="Campbell M."/>
            <person name="Kronenberg Z."/>
            <person name="Feau N."/>
            <person name="Dhillon B."/>
            <person name="Hamelin R."/>
            <person name="Burleigh J."/>
            <person name="Smith J."/>
            <person name="Yandell M."/>
            <person name="Nelson C."/>
            <person name="Grigoriev I."/>
            <person name="Davis J."/>
        </authorList>
    </citation>
    <scope>NUCLEOTIDE SEQUENCE</scope>
    <source>
        <strain evidence="3">G11</strain>
    </source>
</reference>
<dbReference type="InterPro" id="IPR018997">
    <property type="entry name" value="PUB_domain"/>
</dbReference>
<accession>A0A9P6TGY2</accession>
<dbReference type="CDD" id="cd09212">
    <property type="entry name" value="PUB"/>
    <property type="match status" value="1"/>
</dbReference>
<dbReference type="Gene3D" id="1.20.58.2190">
    <property type="match status" value="1"/>
</dbReference>
<evidence type="ECO:0000256" key="1">
    <source>
        <dbReference type="SAM" id="MobiDB-lite"/>
    </source>
</evidence>
<protein>
    <recommendedName>
        <fullName evidence="2">PUB domain-containing protein</fullName>
    </recommendedName>
</protein>
<name>A0A9P6TGY2_9BASI</name>
<dbReference type="Proteomes" id="UP000886653">
    <property type="component" value="Unassembled WGS sequence"/>
</dbReference>
<gene>
    <name evidence="3" type="ORF">CROQUDRAFT_58459</name>
</gene>
<feature type="region of interest" description="Disordered" evidence="1">
    <location>
        <begin position="1"/>
        <end position="23"/>
    </location>
</feature>
<feature type="compositionally biased region" description="Basic and acidic residues" evidence="1">
    <location>
        <begin position="184"/>
        <end position="195"/>
    </location>
</feature>
<dbReference type="InterPro" id="IPR036339">
    <property type="entry name" value="PUB-like_dom_sf"/>
</dbReference>
<sequence length="233" mass="26662">MSVDDQWNSEAKRHRLMSPTSITSVAEQDMEVDVADKARAAAEARRNTVSSPPSSSNFDHDTRQNFLHLIERQLLERNTKAVVLTALETLEKITFNVLKNPSEAKFKSVKHSNSLIKKNIIDVPGAREYLLACKFAPGVKEHVEVLNFPTRPTERQLAILNTGHVILRKKIEDIKKMHETQISMKQKEADAENSRKASALLKIRDDRERQKVRATRERMARMAMERQAQIEPN</sequence>
<feature type="region of interest" description="Disordered" evidence="1">
    <location>
        <begin position="38"/>
        <end position="60"/>
    </location>
</feature>
<feature type="region of interest" description="Disordered" evidence="1">
    <location>
        <begin position="184"/>
        <end position="211"/>
    </location>
</feature>
<dbReference type="SMART" id="SM00580">
    <property type="entry name" value="PUG"/>
    <property type="match status" value="1"/>
</dbReference>
<keyword evidence="4" id="KW-1185">Reference proteome</keyword>
<organism evidence="3 4">
    <name type="scientific">Cronartium quercuum f. sp. fusiforme G11</name>
    <dbReference type="NCBI Taxonomy" id="708437"/>
    <lineage>
        <taxon>Eukaryota</taxon>
        <taxon>Fungi</taxon>
        <taxon>Dikarya</taxon>
        <taxon>Basidiomycota</taxon>
        <taxon>Pucciniomycotina</taxon>
        <taxon>Pucciniomycetes</taxon>
        <taxon>Pucciniales</taxon>
        <taxon>Coleosporiaceae</taxon>
        <taxon>Cronartium</taxon>
    </lineage>
</organism>
<proteinExistence type="predicted"/>
<evidence type="ECO:0000313" key="4">
    <source>
        <dbReference type="Proteomes" id="UP000886653"/>
    </source>
</evidence>
<evidence type="ECO:0000313" key="3">
    <source>
        <dbReference type="EMBL" id="KAG0150248.1"/>
    </source>
</evidence>
<evidence type="ECO:0000259" key="2">
    <source>
        <dbReference type="Pfam" id="PF09409"/>
    </source>
</evidence>
<dbReference type="SUPFAM" id="SSF143503">
    <property type="entry name" value="PUG domain-like"/>
    <property type="match status" value="1"/>
</dbReference>
<feature type="domain" description="PUB" evidence="2">
    <location>
        <begin position="82"/>
        <end position="158"/>
    </location>
</feature>
<dbReference type="Pfam" id="PF09409">
    <property type="entry name" value="PUB"/>
    <property type="match status" value="1"/>
</dbReference>
<dbReference type="AlphaFoldDB" id="A0A9P6TGY2"/>